<proteinExistence type="predicted"/>
<organism evidence="3 4">
    <name type="scientific">Paenibacillus macquariensis</name>
    <dbReference type="NCBI Taxonomy" id="948756"/>
    <lineage>
        <taxon>Bacteria</taxon>
        <taxon>Bacillati</taxon>
        <taxon>Bacillota</taxon>
        <taxon>Bacilli</taxon>
        <taxon>Bacillales</taxon>
        <taxon>Paenibacillaceae</taxon>
        <taxon>Paenibacillus</taxon>
    </lineage>
</organism>
<feature type="region of interest" description="Disordered" evidence="1">
    <location>
        <begin position="23"/>
        <end position="75"/>
    </location>
</feature>
<protein>
    <submittedName>
        <fullName evidence="3">Uncharacterized protein</fullName>
    </submittedName>
</protein>
<comment type="caution">
    <text evidence="3">The sequence shown here is derived from an EMBL/GenBank/DDBJ whole genome shotgun (WGS) entry which is preliminary data.</text>
</comment>
<keyword evidence="2" id="KW-0812">Transmembrane</keyword>
<feature type="compositionally biased region" description="Basic and acidic residues" evidence="1">
    <location>
        <begin position="50"/>
        <end position="59"/>
    </location>
</feature>
<evidence type="ECO:0000313" key="4">
    <source>
        <dbReference type="Proteomes" id="UP000186666"/>
    </source>
</evidence>
<gene>
    <name evidence="3" type="ORF">SAMN05421578_10751</name>
</gene>
<evidence type="ECO:0000256" key="1">
    <source>
        <dbReference type="SAM" id="MobiDB-lite"/>
    </source>
</evidence>
<reference evidence="3 4" key="1">
    <citation type="submission" date="2017-01" db="EMBL/GenBank/DDBJ databases">
        <authorList>
            <person name="Varghese N."/>
            <person name="Submissions S."/>
        </authorList>
    </citation>
    <scope>NUCLEOTIDE SEQUENCE [LARGE SCALE GENOMIC DNA]</scope>
    <source>
        <strain evidence="3 4">ATCC 23464</strain>
    </source>
</reference>
<feature type="region of interest" description="Disordered" evidence="1">
    <location>
        <begin position="106"/>
        <end position="128"/>
    </location>
</feature>
<feature type="compositionally biased region" description="Polar residues" evidence="1">
    <location>
        <begin position="23"/>
        <end position="36"/>
    </location>
</feature>
<dbReference type="Proteomes" id="UP000186666">
    <property type="component" value="Unassembled WGS sequence"/>
</dbReference>
<keyword evidence="4" id="KW-1185">Reference proteome</keyword>
<feature type="transmembrane region" description="Helical" evidence="2">
    <location>
        <begin position="6"/>
        <end position="22"/>
    </location>
</feature>
<keyword evidence="2" id="KW-1133">Transmembrane helix</keyword>
<name>A0ABY1K119_9BACL</name>
<sequence length="156" mass="17296">MYPMDYIWLIIAALGVISAITNKGKTKSKNNPSSMPTFGGNGEQSPDPIFTRESDDSVRDFSPGPDYKTGEGVSQMWEDTIQSRNLEMQKDIDRVTAALDKISTPSSTEWNAYDNSDEELKQSNSSSAVNQTVNGIIWSEILGPPRAKQPYNNRQS</sequence>
<keyword evidence="2" id="KW-0472">Membrane</keyword>
<accession>A0ABY1K119</accession>
<evidence type="ECO:0000313" key="3">
    <source>
        <dbReference type="EMBL" id="SIR10709.1"/>
    </source>
</evidence>
<evidence type="ECO:0000256" key="2">
    <source>
        <dbReference type="SAM" id="Phobius"/>
    </source>
</evidence>
<dbReference type="EMBL" id="FTNK01000007">
    <property type="protein sequence ID" value="SIR10709.1"/>
    <property type="molecule type" value="Genomic_DNA"/>
</dbReference>